<dbReference type="Gene3D" id="3.40.50.10420">
    <property type="entry name" value="NagB/RpiA/CoA transferase-like"/>
    <property type="match status" value="1"/>
</dbReference>
<dbReference type="OrthoDB" id="9794157at2"/>
<dbReference type="InterPro" id="IPR037171">
    <property type="entry name" value="NagB/RpiA_transferase-like"/>
</dbReference>
<dbReference type="InterPro" id="IPR003741">
    <property type="entry name" value="LUD_dom"/>
</dbReference>
<dbReference type="PANTHER" id="PTHR43682">
    <property type="entry name" value="LACTATE UTILIZATION PROTEIN C"/>
    <property type="match status" value="1"/>
</dbReference>
<evidence type="ECO:0000313" key="3">
    <source>
        <dbReference type="Proteomes" id="UP000238034"/>
    </source>
</evidence>
<dbReference type="RefSeq" id="WP_106292086.1">
    <property type="nucleotide sequence ID" value="NZ_PVTH01000002.1"/>
</dbReference>
<dbReference type="SUPFAM" id="SSF100950">
    <property type="entry name" value="NagB/RpiA/CoA transferase-like"/>
    <property type="match status" value="1"/>
</dbReference>
<keyword evidence="3" id="KW-1185">Reference proteome</keyword>
<dbReference type="PANTHER" id="PTHR43682:SF1">
    <property type="entry name" value="LACTATE UTILIZATION PROTEIN C"/>
    <property type="match status" value="1"/>
</dbReference>
<proteinExistence type="predicted"/>
<reference evidence="2 3" key="1">
    <citation type="submission" date="2018-03" db="EMBL/GenBank/DDBJ databases">
        <title>Genomic Encyclopedia of Type Strains, Phase III (KMG-III): the genomes of soil and plant-associated and newly described type strains.</title>
        <authorList>
            <person name="Whitman W."/>
        </authorList>
    </citation>
    <scope>NUCLEOTIDE SEQUENCE [LARGE SCALE GENOMIC DNA]</scope>
    <source>
        <strain evidence="2 3">CGMCC 1.9313</strain>
    </source>
</reference>
<evidence type="ECO:0000259" key="1">
    <source>
        <dbReference type="Pfam" id="PF02589"/>
    </source>
</evidence>
<name>A0A2T0U944_9SPHI</name>
<feature type="domain" description="LUD" evidence="1">
    <location>
        <begin position="98"/>
        <end position="195"/>
    </location>
</feature>
<dbReference type="EMBL" id="PVTH01000002">
    <property type="protein sequence ID" value="PRY54388.1"/>
    <property type="molecule type" value="Genomic_DNA"/>
</dbReference>
<dbReference type="AlphaFoldDB" id="A0A2T0U944"/>
<dbReference type="Pfam" id="PF02589">
    <property type="entry name" value="LUD_dom"/>
    <property type="match status" value="1"/>
</dbReference>
<dbReference type="Proteomes" id="UP000238034">
    <property type="component" value="Unassembled WGS sequence"/>
</dbReference>
<gene>
    <name evidence="2" type="ORF">B0I27_102154</name>
</gene>
<comment type="caution">
    <text evidence="2">The sequence shown here is derived from an EMBL/GenBank/DDBJ whole genome shotgun (WGS) entry which is preliminary data.</text>
</comment>
<sequence>MSSKNKILTALKANQPDLLPLPALEVPLAEPVSAEAIEEKFKTTVVTIGGRIFEVNNFDQIREVIVQQFIPPARIVSSFPELNDIAETDIADVNPHLLENIELAVLKAQLGVAENGSLWVPEANMIQRVVPFICQHLALVVNRKDLIANMHEAYEILGNSNTGFGAFIAGPSKTADIEQSLVLGAHGPRSLTVFIYG</sequence>
<evidence type="ECO:0000313" key="2">
    <source>
        <dbReference type="EMBL" id="PRY54388.1"/>
    </source>
</evidence>
<dbReference type="InterPro" id="IPR024185">
    <property type="entry name" value="FTHF_cligase-like_sf"/>
</dbReference>
<organism evidence="2 3">
    <name type="scientific">Arcticibacter pallidicorallinus</name>
    <dbReference type="NCBI Taxonomy" id="1259464"/>
    <lineage>
        <taxon>Bacteria</taxon>
        <taxon>Pseudomonadati</taxon>
        <taxon>Bacteroidota</taxon>
        <taxon>Sphingobacteriia</taxon>
        <taxon>Sphingobacteriales</taxon>
        <taxon>Sphingobacteriaceae</taxon>
        <taxon>Arcticibacter</taxon>
    </lineage>
</organism>
<protein>
    <submittedName>
        <fullName evidence="2">L-lactate dehydrogenase complex protein LldG</fullName>
    </submittedName>
</protein>
<accession>A0A2T0U944</accession>